<dbReference type="RefSeq" id="WP_017214966.1">
    <property type="nucleotide sequence ID" value="NZ_AKWY02000034.1"/>
</dbReference>
<proteinExistence type="predicted"/>
<reference evidence="1 2" key="1">
    <citation type="submission" date="2013-05" db="EMBL/GenBank/DDBJ databases">
        <authorList>
            <person name="Harkins D.M."/>
            <person name="Durkin A.S."/>
            <person name="Brinkac L.M."/>
            <person name="Haft D.H."/>
            <person name="Selengut J.D."/>
            <person name="Sanka R."/>
            <person name="DePew J."/>
            <person name="Purushe J."/>
            <person name="Hartskeerl R.A."/>
            <person name="Ahmed A."/>
            <person name="van der Linden H."/>
            <person name="Goris M.G.A."/>
            <person name="Vinetz J.M."/>
            <person name="Sutton G.G."/>
            <person name="Nierman W.C."/>
            <person name="Fouts D.E."/>
        </authorList>
    </citation>
    <scope>NUCLEOTIDE SEQUENCE [LARGE SCALE GENOMIC DNA]</scope>
    <source>
        <strain evidence="1 2">CZ214</strain>
    </source>
</reference>
<name>T0FJV1_9LEPT</name>
<protein>
    <submittedName>
        <fullName evidence="1">Uncharacterized protein</fullName>
    </submittedName>
</protein>
<sequence>MSYRLTLEGDKSLPEDFQIIRAYGKFIPTGELQGDELFGDFYLEGFNYYSPSVAQLSGPEAALDTVHLGSFFHDDAYSVALSGDELGRFGALFRGIKLPSIKPIRFPNVRIKAPNLSKSFKGISKGISSAGKSVMKAGKDIVKAHGKAFKDAGMSPPTSILPETHLKRD</sequence>
<evidence type="ECO:0000313" key="2">
    <source>
        <dbReference type="Proteomes" id="UP000015442"/>
    </source>
</evidence>
<dbReference type="AlphaFoldDB" id="T0FJV1"/>
<dbReference type="GeneID" id="23204009"/>
<comment type="caution">
    <text evidence="1">The sequence shown here is derived from an EMBL/GenBank/DDBJ whole genome shotgun (WGS) entry which is preliminary data.</text>
</comment>
<evidence type="ECO:0000313" key="1">
    <source>
        <dbReference type="EMBL" id="EQA69870.1"/>
    </source>
</evidence>
<dbReference type="Proteomes" id="UP000015442">
    <property type="component" value="Unassembled WGS sequence"/>
</dbReference>
<organism evidence="1 2">
    <name type="scientific">Leptospira noguchii serovar Panama str. CZ214</name>
    <dbReference type="NCBI Taxonomy" id="1001595"/>
    <lineage>
        <taxon>Bacteria</taxon>
        <taxon>Pseudomonadati</taxon>
        <taxon>Spirochaetota</taxon>
        <taxon>Spirochaetia</taxon>
        <taxon>Leptospirales</taxon>
        <taxon>Leptospiraceae</taxon>
        <taxon>Leptospira</taxon>
    </lineage>
</organism>
<gene>
    <name evidence="1" type="ORF">LEP1GSC059_2321</name>
</gene>
<accession>T0FJV1</accession>
<dbReference type="EMBL" id="AKWY02000034">
    <property type="protein sequence ID" value="EQA69870.1"/>
    <property type="molecule type" value="Genomic_DNA"/>
</dbReference>